<dbReference type="EMBL" id="AP025523">
    <property type="protein sequence ID" value="BDE07214.1"/>
    <property type="molecule type" value="Genomic_DNA"/>
</dbReference>
<dbReference type="PANTHER" id="PTHR11839:SF18">
    <property type="entry name" value="NUDIX HYDROLASE DOMAIN-CONTAINING PROTEIN"/>
    <property type="match status" value="1"/>
</dbReference>
<dbReference type="Gene3D" id="3.90.79.10">
    <property type="entry name" value="Nucleoside Triphosphate Pyrophosphohydrolase"/>
    <property type="match status" value="1"/>
</dbReference>
<dbReference type="InterPro" id="IPR020476">
    <property type="entry name" value="Nudix_hydrolase"/>
</dbReference>
<evidence type="ECO:0000256" key="1">
    <source>
        <dbReference type="ARBA" id="ARBA00001946"/>
    </source>
</evidence>
<keyword evidence="6" id="KW-1185">Reference proteome</keyword>
<dbReference type="Proteomes" id="UP001317532">
    <property type="component" value="Chromosome"/>
</dbReference>
<dbReference type="InterPro" id="IPR015797">
    <property type="entry name" value="NUDIX_hydrolase-like_dom_sf"/>
</dbReference>
<evidence type="ECO:0000313" key="5">
    <source>
        <dbReference type="EMBL" id="BDE07214.1"/>
    </source>
</evidence>
<proteinExistence type="inferred from homology"/>
<comment type="cofactor">
    <cofactor evidence="1">
        <name>Mg(2+)</name>
        <dbReference type="ChEBI" id="CHEBI:18420"/>
    </cofactor>
</comment>
<dbReference type="KEGG" id="vab:WPS_24900"/>
<sequence>MNERRLRAWRVISSAYPITTPFLRLRADRVELPSGAIVDEYYVRESHGFSVVFATTSDDRVVLVRQYKHGIGEVVTELPAGGVDPGESPESCAVRELAEETGYAGSPAEHIRTFITDPTNSNSRFHLYRIRDAERKFEPYPDPTEDIEVLLATRDEVRAMALDGRIAAGSQVAAVLVALAAGP</sequence>
<feature type="domain" description="Nudix hydrolase" evidence="4">
    <location>
        <begin position="44"/>
        <end position="174"/>
    </location>
</feature>
<dbReference type="PANTHER" id="PTHR11839">
    <property type="entry name" value="UDP/ADP-SUGAR PYROPHOSPHATASE"/>
    <property type="match status" value="1"/>
</dbReference>
<keyword evidence="2 3" id="KW-0378">Hydrolase</keyword>
<dbReference type="CDD" id="cd03424">
    <property type="entry name" value="NUDIX_ADPRase_Nudt5_UGPPase_Nudt14"/>
    <property type="match status" value="1"/>
</dbReference>
<evidence type="ECO:0000313" key="6">
    <source>
        <dbReference type="Proteomes" id="UP001317532"/>
    </source>
</evidence>
<dbReference type="Pfam" id="PF00293">
    <property type="entry name" value="NUDIX"/>
    <property type="match status" value="1"/>
</dbReference>
<dbReference type="SUPFAM" id="SSF55811">
    <property type="entry name" value="Nudix"/>
    <property type="match status" value="1"/>
</dbReference>
<name>A0AAN2CAC6_UNVUL</name>
<dbReference type="GO" id="GO:0006753">
    <property type="term" value="P:nucleoside phosphate metabolic process"/>
    <property type="evidence" value="ECO:0007669"/>
    <property type="project" value="TreeGrafter"/>
</dbReference>
<dbReference type="PROSITE" id="PS00893">
    <property type="entry name" value="NUDIX_BOX"/>
    <property type="match status" value="1"/>
</dbReference>
<dbReference type="PRINTS" id="PR00502">
    <property type="entry name" value="NUDIXFAMILY"/>
</dbReference>
<dbReference type="AlphaFoldDB" id="A0AAN2CAC6"/>
<dbReference type="RefSeq" id="WP_317994824.1">
    <property type="nucleotide sequence ID" value="NZ_AP025523.1"/>
</dbReference>
<dbReference type="GO" id="GO:0016462">
    <property type="term" value="F:pyrophosphatase activity"/>
    <property type="evidence" value="ECO:0007669"/>
    <property type="project" value="UniProtKB-ARBA"/>
</dbReference>
<evidence type="ECO:0000256" key="3">
    <source>
        <dbReference type="RuleBase" id="RU003476"/>
    </source>
</evidence>
<comment type="similarity">
    <text evidence="3">Belongs to the Nudix hydrolase family.</text>
</comment>
<evidence type="ECO:0000256" key="2">
    <source>
        <dbReference type="ARBA" id="ARBA00022801"/>
    </source>
</evidence>
<dbReference type="InterPro" id="IPR020084">
    <property type="entry name" value="NUDIX_hydrolase_CS"/>
</dbReference>
<reference evidence="5 6" key="1">
    <citation type="journal article" date="2022" name="ISME Commun">
        <title>Vulcanimicrobium alpinus gen. nov. sp. nov., the first cultivated representative of the candidate phylum 'Eremiobacterota', is a metabolically versatile aerobic anoxygenic phototroph.</title>
        <authorList>
            <person name="Yabe S."/>
            <person name="Muto K."/>
            <person name="Abe K."/>
            <person name="Yokota A."/>
            <person name="Staudigel H."/>
            <person name="Tebo B.M."/>
        </authorList>
    </citation>
    <scope>NUCLEOTIDE SEQUENCE [LARGE SCALE GENOMIC DNA]</scope>
    <source>
        <strain evidence="5 6">WC8-2</strain>
    </source>
</reference>
<dbReference type="InterPro" id="IPR000086">
    <property type="entry name" value="NUDIX_hydrolase_dom"/>
</dbReference>
<evidence type="ECO:0000259" key="4">
    <source>
        <dbReference type="PROSITE" id="PS51462"/>
    </source>
</evidence>
<dbReference type="PROSITE" id="PS51462">
    <property type="entry name" value="NUDIX"/>
    <property type="match status" value="1"/>
</dbReference>
<gene>
    <name evidence="5" type="ORF">WPS_24900</name>
</gene>
<organism evidence="5 6">
    <name type="scientific">Vulcanimicrobium alpinum</name>
    <dbReference type="NCBI Taxonomy" id="3016050"/>
    <lineage>
        <taxon>Bacteria</taxon>
        <taxon>Bacillati</taxon>
        <taxon>Vulcanimicrobiota</taxon>
        <taxon>Vulcanimicrobiia</taxon>
        <taxon>Vulcanimicrobiales</taxon>
        <taxon>Vulcanimicrobiaceae</taxon>
        <taxon>Vulcanimicrobium</taxon>
    </lineage>
</organism>
<protein>
    <submittedName>
        <fullName evidence="5">DNA mismatch repair protein MutT</fullName>
    </submittedName>
</protein>
<accession>A0AAN2CAC6</accession>
<dbReference type="GO" id="GO:0019693">
    <property type="term" value="P:ribose phosphate metabolic process"/>
    <property type="evidence" value="ECO:0007669"/>
    <property type="project" value="TreeGrafter"/>
</dbReference>